<dbReference type="RefSeq" id="WP_062394181.1">
    <property type="nucleotide sequence ID" value="NZ_CP011853.1"/>
</dbReference>
<dbReference type="Proteomes" id="UP000063789">
    <property type="component" value="Chromosome"/>
</dbReference>
<gene>
    <name evidence="2" type="ORF">ACH46_18215</name>
</gene>
<keyword evidence="1" id="KW-0472">Membrane</keyword>
<reference evidence="3" key="1">
    <citation type="submission" date="2015-06" db="EMBL/GenBank/DDBJ databases">
        <title>Complete genome sequence and metabolic analysis of phthalate degradation pathway in Gordonia sp. QH-11.</title>
        <authorList>
            <person name="Jin D."/>
            <person name="Kong X."/>
            <person name="Bai Z."/>
        </authorList>
    </citation>
    <scope>NUCLEOTIDE SEQUENCE [LARGE SCALE GENOMIC DNA]</scope>
    <source>
        <strain evidence="3">QH-11</strain>
    </source>
</reference>
<feature type="transmembrane region" description="Helical" evidence="1">
    <location>
        <begin position="95"/>
        <end position="117"/>
    </location>
</feature>
<organism evidence="2 3">
    <name type="scientific">Gordonia phthalatica</name>
    <dbReference type="NCBI Taxonomy" id="1136941"/>
    <lineage>
        <taxon>Bacteria</taxon>
        <taxon>Bacillati</taxon>
        <taxon>Actinomycetota</taxon>
        <taxon>Actinomycetes</taxon>
        <taxon>Mycobacteriales</taxon>
        <taxon>Gordoniaceae</taxon>
        <taxon>Gordonia</taxon>
    </lineage>
</organism>
<keyword evidence="1" id="KW-1133">Transmembrane helix</keyword>
<name>A0A0N7FV38_9ACTN</name>
<dbReference type="KEGG" id="goq:ACH46_18215"/>
<dbReference type="PATRIC" id="fig|1136941.3.peg.3724"/>
<keyword evidence="3" id="KW-1185">Reference proteome</keyword>
<sequence>MTWLTWVIAALCSAAVGARLGRLTVRPPSLARTSVAVAAIAVAAAAAVRTPTVATVIGSPGSSAPILVFVACWIVASSATALIAASALSQLGRRGLTTVTVAVSALAVADVIAMVILGETMVGAILIVLADLFALGVGARYIAWNPLGRAIALYLIGVAVMVVVLVVSPDEVTPTGGWWAVTIIALSASCCSVMVESWLVARLDLRRTLALHSALIDAHPELADPDYRSATPVLQANDRVSEILDGLYLHAGAGLVPAEGKEFDESPRDRARKIAAWLRTDEFTVIDPHLLSTPQPLSDLRWVRLIAREYDRAA</sequence>
<dbReference type="AlphaFoldDB" id="A0A0N7FV38"/>
<dbReference type="EMBL" id="CP011853">
    <property type="protein sequence ID" value="ALG86079.1"/>
    <property type="molecule type" value="Genomic_DNA"/>
</dbReference>
<evidence type="ECO:0000256" key="1">
    <source>
        <dbReference type="SAM" id="Phobius"/>
    </source>
</evidence>
<dbReference type="STRING" id="1136941.ACH46_18215"/>
<reference evidence="2 3" key="2">
    <citation type="journal article" date="2017" name="Int. J. Syst. Evol. Microbiol.">
        <title>Gordonia phthalatica sp. nov., a di-n-butyl phthalate-degrading bacterium isolated from activated sludge.</title>
        <authorList>
            <person name="Jin D."/>
            <person name="Kong X."/>
            <person name="Jia M."/>
            <person name="Yu X."/>
            <person name="Wang X."/>
            <person name="Zhuang X."/>
            <person name="Deng Y."/>
            <person name="Bai Z."/>
        </authorList>
    </citation>
    <scope>NUCLEOTIDE SEQUENCE [LARGE SCALE GENOMIC DNA]</scope>
    <source>
        <strain evidence="2 3">QH-11</strain>
    </source>
</reference>
<feature type="transmembrane region" description="Helical" evidence="1">
    <location>
        <begin position="123"/>
        <end position="143"/>
    </location>
</feature>
<feature type="transmembrane region" description="Helical" evidence="1">
    <location>
        <begin position="150"/>
        <end position="167"/>
    </location>
</feature>
<accession>A0A0N7FV38</accession>
<protein>
    <submittedName>
        <fullName evidence="2">Uncharacterized protein</fullName>
    </submittedName>
</protein>
<dbReference type="OrthoDB" id="4372124at2"/>
<evidence type="ECO:0000313" key="2">
    <source>
        <dbReference type="EMBL" id="ALG86079.1"/>
    </source>
</evidence>
<feature type="transmembrane region" description="Helical" evidence="1">
    <location>
        <begin position="179"/>
        <end position="201"/>
    </location>
</feature>
<feature type="transmembrane region" description="Helical" evidence="1">
    <location>
        <begin position="66"/>
        <end position="88"/>
    </location>
</feature>
<keyword evidence="1" id="KW-0812">Transmembrane</keyword>
<proteinExistence type="predicted"/>
<evidence type="ECO:0000313" key="3">
    <source>
        <dbReference type="Proteomes" id="UP000063789"/>
    </source>
</evidence>